<dbReference type="GO" id="GO:0033922">
    <property type="term" value="F:peptidoglycan beta-N-acetylmuramidase activity"/>
    <property type="evidence" value="ECO:0007669"/>
    <property type="project" value="InterPro"/>
</dbReference>
<dbReference type="PANTHER" id="PTHR42915:SF1">
    <property type="entry name" value="PEPTIDOGLYCAN BETA-N-ACETYLMURAMIDASE NAMZ"/>
    <property type="match status" value="1"/>
</dbReference>
<reference evidence="1 2" key="1">
    <citation type="submission" date="2016-07" db="EMBL/GenBank/DDBJ databases">
        <title>Multi-omics approach to identify versatile polysaccharide utilization systems of a marine flavobacterium Gramella flava.</title>
        <authorList>
            <person name="Tang K."/>
        </authorList>
    </citation>
    <scope>NUCLEOTIDE SEQUENCE [LARGE SCALE GENOMIC DNA]</scope>
    <source>
        <strain evidence="1 2">JLT2011</strain>
    </source>
</reference>
<dbReference type="PROSITE" id="PS51257">
    <property type="entry name" value="PROKAR_LIPOPROTEIN"/>
    <property type="match status" value="1"/>
</dbReference>
<dbReference type="InterPro" id="IPR008302">
    <property type="entry name" value="NamZ"/>
</dbReference>
<dbReference type="Pfam" id="PF07075">
    <property type="entry name" value="NamZ_N"/>
    <property type="match status" value="1"/>
</dbReference>
<proteinExistence type="predicted"/>
<dbReference type="Proteomes" id="UP000186230">
    <property type="component" value="Chromosome"/>
</dbReference>
<sequence>MIKRLPKITFLFFLFAMLSCANTSKENKNNEEAQLQTKPETSEKIVLAAEKLEEYLPFLKDRNVAIVGNQTSVIPNQNGAYVHLVDTLLSRNIRIQKVFAPEHGFRGEADAGEKVSDGIDEKTNLPIISLYGKHKKPTSEDLEGIDVLVFDIQDVGARFYTYLSTLHYIMEAAAENSKKVLVLDRPNPNGNYVDGPVMEPENTSFVGLHPVPIVYGMSIGEYAQMINGEKWLENGLACDLEVIKLGNYDHEKSYHLPVKPSPNLPNDQSINLYPSLCFFEGTTVNAGRGTNKQFQVFGSPYLNQEKYAYSYTPQPMPGAAYPKHSGEKCYGMDLTTAPGLERIELKWLIHAYENTSDKTAFFNNFFPKLAGTNDLQQQIENGVSEEDIRKSWEPGLQRFKNIRKKYLLY</sequence>
<dbReference type="PIRSF" id="PIRSF016719">
    <property type="entry name" value="UCP016719"/>
    <property type="match status" value="1"/>
</dbReference>
<keyword evidence="2" id="KW-1185">Reference proteome</keyword>
<dbReference type="InterPro" id="IPR048503">
    <property type="entry name" value="NamZ_C"/>
</dbReference>
<dbReference type="EMBL" id="CP016359">
    <property type="protein sequence ID" value="APU69149.1"/>
    <property type="molecule type" value="Genomic_DNA"/>
</dbReference>
<accession>A0A1L7I6B4</accession>
<evidence type="ECO:0000313" key="2">
    <source>
        <dbReference type="Proteomes" id="UP000186230"/>
    </source>
</evidence>
<dbReference type="KEGG" id="gfl:GRFL_2425"/>
<name>A0A1L7I6B4_9FLAO</name>
<gene>
    <name evidence="1" type="ORF">GRFL_2425</name>
</gene>
<evidence type="ECO:0000313" key="1">
    <source>
        <dbReference type="EMBL" id="APU69149.1"/>
    </source>
</evidence>
<dbReference type="OrthoDB" id="9801061at2"/>
<dbReference type="InterPro" id="IPR048502">
    <property type="entry name" value="NamZ_N"/>
</dbReference>
<dbReference type="Gene3D" id="3.40.50.12170">
    <property type="entry name" value="Uncharacterised protein PF07075, DUF1343"/>
    <property type="match status" value="1"/>
</dbReference>
<dbReference type="STRING" id="1229726.GRFL_2425"/>
<dbReference type="PANTHER" id="PTHR42915">
    <property type="entry name" value="HYPOTHETICAL 460 KDA PROTEIN IN FEUA-SIGW INTERGENIC REGION [PRECURSOR]"/>
    <property type="match status" value="1"/>
</dbReference>
<dbReference type="AlphaFoldDB" id="A0A1L7I6B4"/>
<dbReference type="Pfam" id="PF20732">
    <property type="entry name" value="NamZ_C"/>
    <property type="match status" value="1"/>
</dbReference>
<organism evidence="1 2">
    <name type="scientific">Christiangramia flava JLT2011</name>
    <dbReference type="NCBI Taxonomy" id="1229726"/>
    <lineage>
        <taxon>Bacteria</taxon>
        <taxon>Pseudomonadati</taxon>
        <taxon>Bacteroidota</taxon>
        <taxon>Flavobacteriia</taxon>
        <taxon>Flavobacteriales</taxon>
        <taxon>Flavobacteriaceae</taxon>
        <taxon>Christiangramia</taxon>
    </lineage>
</organism>
<dbReference type="RefSeq" id="WP_083644842.1">
    <property type="nucleotide sequence ID" value="NZ_AMRU01000011.1"/>
</dbReference>
<protein>
    <submittedName>
        <fullName evidence="1">Uncharacterized protein</fullName>
    </submittedName>
</protein>
<dbReference type="Gene3D" id="3.90.1150.140">
    <property type="match status" value="1"/>
</dbReference>